<reference evidence="2" key="1">
    <citation type="submission" date="2019-08" db="EMBL/GenBank/DDBJ databases">
        <authorList>
            <person name="Kucharzyk K."/>
            <person name="Murdoch R.W."/>
            <person name="Higgins S."/>
            <person name="Loffler F."/>
        </authorList>
    </citation>
    <scope>NUCLEOTIDE SEQUENCE</scope>
</reference>
<name>A0A645EHP4_9ZZZZ</name>
<feature type="region of interest" description="Disordered" evidence="1">
    <location>
        <begin position="1"/>
        <end position="28"/>
    </location>
</feature>
<sequence>MRLRHAGDILRGAGGHDLSPAEPTFGTHIDHPVGGLDDVEVVLDDHHGVTAVDQPAEHVEESADVLEMQAGGRLVEYVDRIAGGAPLQFGRQLDPLCLTPRQCRRGLPQPHVSEPHLDQRLQMPRDGRDRGEELRGLFDGHVQHLGDGLALVAHLERLAVVASAVTDLAGHVDIGEEVHLDADRAVTHAVLAAPALDVEAEAPGLIAARLGLRGLAEQGADLVEDPGVGGRIGAR</sequence>
<dbReference type="AntiFam" id="ANF00159">
    <property type="entry name" value="Shadow ORF (opposite uvrA)"/>
</dbReference>
<proteinExistence type="predicted"/>
<gene>
    <name evidence="2" type="ORF">SDC9_147865</name>
</gene>
<dbReference type="EMBL" id="VSSQ01046710">
    <property type="protein sequence ID" value="MPN00669.1"/>
    <property type="molecule type" value="Genomic_DNA"/>
</dbReference>
<protein>
    <submittedName>
        <fullName evidence="2">Uncharacterized protein</fullName>
    </submittedName>
</protein>
<evidence type="ECO:0000313" key="2">
    <source>
        <dbReference type="EMBL" id="MPN00669.1"/>
    </source>
</evidence>
<accession>A0A645EHP4</accession>
<organism evidence="2">
    <name type="scientific">bioreactor metagenome</name>
    <dbReference type="NCBI Taxonomy" id="1076179"/>
    <lineage>
        <taxon>unclassified sequences</taxon>
        <taxon>metagenomes</taxon>
        <taxon>ecological metagenomes</taxon>
    </lineage>
</organism>
<dbReference type="AlphaFoldDB" id="A0A645EHP4"/>
<evidence type="ECO:0000256" key="1">
    <source>
        <dbReference type="SAM" id="MobiDB-lite"/>
    </source>
</evidence>
<comment type="caution">
    <text evidence="2">The sequence shown here is derived from an EMBL/GenBank/DDBJ whole genome shotgun (WGS) entry which is preliminary data.</text>
</comment>